<comment type="caution">
    <text evidence="2">The sequence shown here is derived from an EMBL/GenBank/DDBJ whole genome shotgun (WGS) entry which is preliminary data.</text>
</comment>
<keyword evidence="3" id="KW-1185">Reference proteome</keyword>
<evidence type="ECO:0000313" key="2">
    <source>
        <dbReference type="EMBL" id="MEK8031249.1"/>
    </source>
</evidence>
<organism evidence="2 3">
    <name type="scientific">Ideonella lacteola</name>
    <dbReference type="NCBI Taxonomy" id="2984193"/>
    <lineage>
        <taxon>Bacteria</taxon>
        <taxon>Pseudomonadati</taxon>
        <taxon>Pseudomonadota</taxon>
        <taxon>Betaproteobacteria</taxon>
        <taxon>Burkholderiales</taxon>
        <taxon>Sphaerotilaceae</taxon>
        <taxon>Ideonella</taxon>
    </lineage>
</organism>
<keyword evidence="1" id="KW-0732">Signal</keyword>
<dbReference type="RefSeq" id="WP_341425626.1">
    <property type="nucleotide sequence ID" value="NZ_JBBUTG010000005.1"/>
</dbReference>
<accession>A0ABU9BNB0</accession>
<reference evidence="2 3" key="1">
    <citation type="submission" date="2024-04" db="EMBL/GenBank/DDBJ databases">
        <title>Novel species of the genus Ideonella isolated from streams.</title>
        <authorList>
            <person name="Lu H."/>
        </authorList>
    </citation>
    <scope>NUCLEOTIDE SEQUENCE [LARGE SCALE GENOMIC DNA]</scope>
    <source>
        <strain evidence="2 3">DXS29W</strain>
    </source>
</reference>
<feature type="signal peptide" evidence="1">
    <location>
        <begin position="1"/>
        <end position="22"/>
    </location>
</feature>
<feature type="chain" id="PRO_5047260589" evidence="1">
    <location>
        <begin position="23"/>
        <end position="145"/>
    </location>
</feature>
<protein>
    <submittedName>
        <fullName evidence="2">Uncharacterized protein</fullName>
    </submittedName>
</protein>
<sequence>MIRLATSALAATLCATAITALAADLPLSIAQVEKTTGLSGLSTKPAKYDKAGTNFVTSSGQVALTVKVASAEVYEIWKSHPSMSDQASLAGVGEDAVSSKKGRYVCFKKAGTGVCVVGMADLPGNPAPLSDGQLLELARLAASHL</sequence>
<gene>
    <name evidence="2" type="ORF">AACH06_10515</name>
</gene>
<evidence type="ECO:0000313" key="3">
    <source>
        <dbReference type="Proteomes" id="UP001371218"/>
    </source>
</evidence>
<evidence type="ECO:0000256" key="1">
    <source>
        <dbReference type="SAM" id="SignalP"/>
    </source>
</evidence>
<proteinExistence type="predicted"/>
<dbReference type="Proteomes" id="UP001371218">
    <property type="component" value="Unassembled WGS sequence"/>
</dbReference>
<name>A0ABU9BNB0_9BURK</name>
<dbReference type="EMBL" id="JBBUTG010000005">
    <property type="protein sequence ID" value="MEK8031249.1"/>
    <property type="molecule type" value="Genomic_DNA"/>
</dbReference>